<dbReference type="InterPro" id="IPR029016">
    <property type="entry name" value="GAF-like_dom_sf"/>
</dbReference>
<organism evidence="4 5">
    <name type="scientific">Sphaerisporangium corydalis</name>
    <dbReference type="NCBI Taxonomy" id="1441875"/>
    <lineage>
        <taxon>Bacteria</taxon>
        <taxon>Bacillati</taxon>
        <taxon>Actinomycetota</taxon>
        <taxon>Actinomycetes</taxon>
        <taxon>Streptosporangiales</taxon>
        <taxon>Streptosporangiaceae</taxon>
        <taxon>Sphaerisporangium</taxon>
    </lineage>
</organism>
<dbReference type="InterPro" id="IPR036388">
    <property type="entry name" value="WH-like_DNA-bd_sf"/>
</dbReference>
<keyword evidence="2" id="KW-0804">Transcription</keyword>
<dbReference type="Gene3D" id="3.30.450.40">
    <property type="match status" value="1"/>
</dbReference>
<gene>
    <name evidence="4" type="ORF">ACFO8L_35875</name>
</gene>
<evidence type="ECO:0000256" key="2">
    <source>
        <dbReference type="ARBA" id="ARBA00023163"/>
    </source>
</evidence>
<proteinExistence type="predicted"/>
<protein>
    <submittedName>
        <fullName evidence="4">GAF and ANTAR domain-containing protein</fullName>
    </submittedName>
</protein>
<dbReference type="Proteomes" id="UP001595891">
    <property type="component" value="Unassembled WGS sequence"/>
</dbReference>
<keyword evidence="1" id="KW-0805">Transcription regulation</keyword>
<reference evidence="5" key="1">
    <citation type="journal article" date="2019" name="Int. J. Syst. Evol. Microbiol.">
        <title>The Global Catalogue of Microorganisms (GCM) 10K type strain sequencing project: providing services to taxonomists for standard genome sequencing and annotation.</title>
        <authorList>
            <consortium name="The Broad Institute Genomics Platform"/>
            <consortium name="The Broad Institute Genome Sequencing Center for Infectious Disease"/>
            <person name="Wu L."/>
            <person name="Ma J."/>
        </authorList>
    </citation>
    <scope>NUCLEOTIDE SEQUENCE [LARGE SCALE GENOMIC DNA]</scope>
    <source>
        <strain evidence="5">CCUG 49560</strain>
    </source>
</reference>
<dbReference type="RefSeq" id="WP_262847171.1">
    <property type="nucleotide sequence ID" value="NZ_JANZYP010000059.1"/>
</dbReference>
<accession>A0ABV9EU44</accession>
<evidence type="ECO:0000313" key="5">
    <source>
        <dbReference type="Proteomes" id="UP001595891"/>
    </source>
</evidence>
<dbReference type="Pfam" id="PF03861">
    <property type="entry name" value="ANTAR"/>
    <property type="match status" value="1"/>
</dbReference>
<dbReference type="Gene3D" id="1.10.10.10">
    <property type="entry name" value="Winged helix-like DNA-binding domain superfamily/Winged helix DNA-binding domain"/>
    <property type="match status" value="1"/>
</dbReference>
<sequence>MSTRRPTAVWESIIAEAHAQRRPVSIETVCHTCAWALRAHGVAVALTGTPLGYEPLCASGPAAYQVMEAHATLGEGPAITALTDQRPILVPDLAEADALRRWPLLAPAALETGAQALFALPMMLGAISVGVLEISRADAGWLSPEDLADALTFADIALLVHIQHNADQEPDGTPATHGSRIDDTVIDGVPVDGPHRDYGTVERWAQVHQATGIIAVQAGVDLRTAFLRLRAHAFAVDRSLRQVAADVIARRLRFPAEPR</sequence>
<dbReference type="SUPFAM" id="SSF55781">
    <property type="entry name" value="GAF domain-like"/>
    <property type="match status" value="1"/>
</dbReference>
<dbReference type="EMBL" id="JBHSFN010000033">
    <property type="protein sequence ID" value="MFC4591519.1"/>
    <property type="molecule type" value="Genomic_DNA"/>
</dbReference>
<keyword evidence="5" id="KW-1185">Reference proteome</keyword>
<comment type="caution">
    <text evidence="4">The sequence shown here is derived from an EMBL/GenBank/DDBJ whole genome shotgun (WGS) entry which is preliminary data.</text>
</comment>
<evidence type="ECO:0000256" key="1">
    <source>
        <dbReference type="ARBA" id="ARBA00023015"/>
    </source>
</evidence>
<evidence type="ECO:0000259" key="3">
    <source>
        <dbReference type="SMART" id="SM01012"/>
    </source>
</evidence>
<feature type="domain" description="ANTAR" evidence="3">
    <location>
        <begin position="200"/>
        <end position="248"/>
    </location>
</feature>
<dbReference type="InterPro" id="IPR005561">
    <property type="entry name" value="ANTAR"/>
</dbReference>
<name>A0ABV9EU44_9ACTN</name>
<dbReference type="SMART" id="SM01012">
    <property type="entry name" value="ANTAR"/>
    <property type="match status" value="1"/>
</dbReference>
<evidence type="ECO:0000313" key="4">
    <source>
        <dbReference type="EMBL" id="MFC4591519.1"/>
    </source>
</evidence>